<accession>A0A0M9VU33</accession>
<feature type="compositionally biased region" description="Basic and acidic residues" evidence="1">
    <location>
        <begin position="44"/>
        <end position="53"/>
    </location>
</feature>
<organism evidence="2 3">
    <name type="scientific">Escovopsis weberi</name>
    <dbReference type="NCBI Taxonomy" id="150374"/>
    <lineage>
        <taxon>Eukaryota</taxon>
        <taxon>Fungi</taxon>
        <taxon>Dikarya</taxon>
        <taxon>Ascomycota</taxon>
        <taxon>Pezizomycotina</taxon>
        <taxon>Sordariomycetes</taxon>
        <taxon>Hypocreomycetidae</taxon>
        <taxon>Hypocreales</taxon>
        <taxon>Hypocreaceae</taxon>
        <taxon>Escovopsis</taxon>
    </lineage>
</organism>
<gene>
    <name evidence="2" type="ORF">ESCO_001029</name>
</gene>
<dbReference type="Proteomes" id="UP000053831">
    <property type="component" value="Unassembled WGS sequence"/>
</dbReference>
<dbReference type="EMBL" id="LGSR01000020">
    <property type="protein sequence ID" value="KOS19433.1"/>
    <property type="molecule type" value="Genomic_DNA"/>
</dbReference>
<dbReference type="AlphaFoldDB" id="A0A0M9VU33"/>
<dbReference type="OrthoDB" id="529205at2759"/>
<feature type="region of interest" description="Disordered" evidence="1">
    <location>
        <begin position="28"/>
        <end position="110"/>
    </location>
</feature>
<evidence type="ECO:0000313" key="3">
    <source>
        <dbReference type="Proteomes" id="UP000053831"/>
    </source>
</evidence>
<comment type="caution">
    <text evidence="2">The sequence shown here is derived from an EMBL/GenBank/DDBJ whole genome shotgun (WGS) entry which is preliminary data.</text>
</comment>
<feature type="compositionally biased region" description="Polar residues" evidence="1">
    <location>
        <begin position="28"/>
        <end position="39"/>
    </location>
</feature>
<protein>
    <submittedName>
        <fullName evidence="2">Uncharacterized protein</fullName>
    </submittedName>
</protein>
<feature type="compositionally biased region" description="Basic and acidic residues" evidence="1">
    <location>
        <begin position="62"/>
        <end position="101"/>
    </location>
</feature>
<proteinExistence type="predicted"/>
<evidence type="ECO:0000313" key="2">
    <source>
        <dbReference type="EMBL" id="KOS19433.1"/>
    </source>
</evidence>
<name>A0A0M9VU33_ESCWE</name>
<evidence type="ECO:0000256" key="1">
    <source>
        <dbReference type="SAM" id="MobiDB-lite"/>
    </source>
</evidence>
<keyword evidence="3" id="KW-1185">Reference proteome</keyword>
<reference evidence="2 3" key="1">
    <citation type="submission" date="2015-07" db="EMBL/GenBank/DDBJ databases">
        <title>The genome of the fungus Escovopsis weberi, a specialized disease agent of ant agriculture.</title>
        <authorList>
            <person name="de Man T.J."/>
            <person name="Stajich J.E."/>
            <person name="Kubicek C.P."/>
            <person name="Chenthamara K."/>
            <person name="Atanasova L."/>
            <person name="Druzhinina I.S."/>
            <person name="Birnbaum S."/>
            <person name="Barribeau S.M."/>
            <person name="Teiling C."/>
            <person name="Suen G."/>
            <person name="Currie C."/>
            <person name="Gerardo N.M."/>
        </authorList>
    </citation>
    <scope>NUCLEOTIDE SEQUENCE [LARGE SCALE GENOMIC DNA]</scope>
</reference>
<sequence>MMALLAVAARTRTPQTVLRNRALTFSSTSRLGLKESSSQTDEDFDKHKRDSLAKQRRGSGHWKPELATDSEEAVRADRMEDAADPKVLQEKTKMAAEEKAKAGTSTGNGL</sequence>